<name>A0A0D9SD98_CHLSB</name>
<reference evidence="1" key="2">
    <citation type="submission" date="2025-08" db="UniProtKB">
        <authorList>
            <consortium name="Ensembl"/>
        </authorList>
    </citation>
    <scope>IDENTIFICATION</scope>
</reference>
<organism evidence="1 2">
    <name type="scientific">Chlorocebus sabaeus</name>
    <name type="common">Green monkey</name>
    <name type="synonym">Simia sabaea</name>
    <dbReference type="NCBI Taxonomy" id="60711"/>
    <lineage>
        <taxon>Eukaryota</taxon>
        <taxon>Metazoa</taxon>
        <taxon>Chordata</taxon>
        <taxon>Craniata</taxon>
        <taxon>Vertebrata</taxon>
        <taxon>Euteleostomi</taxon>
        <taxon>Mammalia</taxon>
        <taxon>Eutheria</taxon>
        <taxon>Euarchontoglires</taxon>
        <taxon>Primates</taxon>
        <taxon>Haplorrhini</taxon>
        <taxon>Catarrhini</taxon>
        <taxon>Cercopithecidae</taxon>
        <taxon>Cercopithecinae</taxon>
        <taxon>Chlorocebus</taxon>
    </lineage>
</organism>
<evidence type="ECO:0000313" key="1">
    <source>
        <dbReference type="Ensembl" id="ENSCSAP00000018837.1"/>
    </source>
</evidence>
<accession>A0A0D9SD98</accession>
<reference evidence="1" key="3">
    <citation type="submission" date="2025-09" db="UniProtKB">
        <authorList>
            <consortium name="Ensembl"/>
        </authorList>
    </citation>
    <scope>IDENTIFICATION</scope>
</reference>
<dbReference type="EMBL" id="AQIB01085273">
    <property type="status" value="NOT_ANNOTATED_CDS"/>
    <property type="molecule type" value="Genomic_DNA"/>
</dbReference>
<proteinExistence type="predicted"/>
<dbReference type="Ensembl" id="ENSCSAT00000019418.1">
    <property type="protein sequence ID" value="ENSCSAP00000018837.1"/>
    <property type="gene ID" value="ENSCSAG00000019328.1"/>
</dbReference>
<protein>
    <submittedName>
        <fullName evidence="1">Uncharacterized protein</fullName>
    </submittedName>
</protein>
<dbReference type="eggNOG" id="ENOG502TEA3">
    <property type="taxonomic scope" value="Eukaryota"/>
</dbReference>
<dbReference type="Bgee" id="ENSCSAG00000019328">
    <property type="expression patterns" value="Expressed in pituitary gland and 7 other cell types or tissues"/>
</dbReference>
<keyword evidence="2" id="KW-1185">Reference proteome</keyword>
<reference evidence="1 2" key="1">
    <citation type="submission" date="2014-03" db="EMBL/GenBank/DDBJ databases">
        <authorList>
            <person name="Warren W."/>
            <person name="Wilson R.K."/>
        </authorList>
    </citation>
    <scope>NUCLEOTIDE SEQUENCE</scope>
</reference>
<dbReference type="Proteomes" id="UP000029965">
    <property type="component" value="Chromosome 1"/>
</dbReference>
<dbReference type="AlphaFoldDB" id="A0A0D9SD98"/>
<sequence length="111" mass="11949">MRDLTFPWRLSVPAEALGLGLGLCIPESCCMPEIGFQACLSFSSRRGIAMRWEGEPSSPAEILAAWQPAGGSWIPLGDTTDALCFHVVSVQNLKASEMVSLRSFVCTCVAN</sequence>
<evidence type="ECO:0000313" key="2">
    <source>
        <dbReference type="Proteomes" id="UP000029965"/>
    </source>
</evidence>